<name>A0A835HAQ7_9MAGN</name>
<dbReference type="PROSITE" id="PS51186">
    <property type="entry name" value="GNAT"/>
    <property type="match status" value="1"/>
</dbReference>
<reference evidence="2 3" key="1">
    <citation type="submission" date="2020-10" db="EMBL/GenBank/DDBJ databases">
        <title>The Coptis chinensis genome and diversification of protoberbering-type alkaloids.</title>
        <authorList>
            <person name="Wang B."/>
            <person name="Shu S."/>
            <person name="Song C."/>
            <person name="Liu Y."/>
        </authorList>
    </citation>
    <scope>NUCLEOTIDE SEQUENCE [LARGE SCALE GENOMIC DNA]</scope>
    <source>
        <strain evidence="2">HL-2020</strain>
        <tissue evidence="2">Leaf</tissue>
    </source>
</reference>
<dbReference type="CDD" id="cd04301">
    <property type="entry name" value="NAT_SF"/>
    <property type="match status" value="1"/>
</dbReference>
<dbReference type="AlphaFoldDB" id="A0A835HAQ7"/>
<dbReference type="EMBL" id="JADFTS010000007">
    <property type="protein sequence ID" value="KAF9595829.1"/>
    <property type="molecule type" value="Genomic_DNA"/>
</dbReference>
<dbReference type="InterPro" id="IPR039143">
    <property type="entry name" value="GNPNAT1-like"/>
</dbReference>
<dbReference type="Proteomes" id="UP000631114">
    <property type="component" value="Unassembled WGS sequence"/>
</dbReference>
<dbReference type="Pfam" id="PF00583">
    <property type="entry name" value="Acetyltransf_1"/>
    <property type="match status" value="1"/>
</dbReference>
<feature type="domain" description="N-acetyltransferase" evidence="1">
    <location>
        <begin position="183"/>
        <end position="271"/>
    </location>
</feature>
<gene>
    <name evidence="2" type="ORF">IFM89_005315</name>
</gene>
<dbReference type="PANTHER" id="PTHR13355">
    <property type="entry name" value="GLUCOSAMINE 6-PHOSPHATE N-ACETYLTRANSFERASE"/>
    <property type="match status" value="1"/>
</dbReference>
<dbReference type="SUPFAM" id="SSF55729">
    <property type="entry name" value="Acyl-CoA N-acyltransferases (Nat)"/>
    <property type="match status" value="1"/>
</dbReference>
<dbReference type="PANTHER" id="PTHR13355:SF15">
    <property type="entry name" value="GCN5-RELATED N-ACETYLTRANSFERASE 3, CHLOROPLASTIC"/>
    <property type="match status" value="1"/>
</dbReference>
<evidence type="ECO:0000313" key="3">
    <source>
        <dbReference type="Proteomes" id="UP000631114"/>
    </source>
</evidence>
<sequence length="300" mass="32656">MRDFDEGTDAGAQMHNSTLTYRFCSHGSCFTNNKLADGATSKLSGLRVETVLKKNMTPRPKKSKARGVHTGESCRFVLKITPNSKVRHRRTPPSVFISTNPSDVNVGHLTDLFSSANLSCHRFPKLDQNGRVEPVEPEKLRIALSHSSVVVSAFNSPFPSFPFPLPMPMVGLVGECTSNTSGGGQLVGFGRAVSDNGLTASIHDVVVLPSLQGLGIGRRILSRIIRVLCSRGIYDISALCSEKERLFFEACGFGDDILMSTTMMYAKAPFEHNTKGDKNVVPAGRKLLLVPPSREASHLR</sequence>
<organism evidence="2 3">
    <name type="scientific">Coptis chinensis</name>
    <dbReference type="NCBI Taxonomy" id="261450"/>
    <lineage>
        <taxon>Eukaryota</taxon>
        <taxon>Viridiplantae</taxon>
        <taxon>Streptophyta</taxon>
        <taxon>Embryophyta</taxon>
        <taxon>Tracheophyta</taxon>
        <taxon>Spermatophyta</taxon>
        <taxon>Magnoliopsida</taxon>
        <taxon>Ranunculales</taxon>
        <taxon>Ranunculaceae</taxon>
        <taxon>Coptidoideae</taxon>
        <taxon>Coptis</taxon>
    </lineage>
</organism>
<dbReference type="GO" id="GO:0008080">
    <property type="term" value="F:N-acetyltransferase activity"/>
    <property type="evidence" value="ECO:0007669"/>
    <property type="project" value="TreeGrafter"/>
</dbReference>
<comment type="caution">
    <text evidence="2">The sequence shown here is derived from an EMBL/GenBank/DDBJ whole genome shotgun (WGS) entry which is preliminary data.</text>
</comment>
<dbReference type="InterPro" id="IPR000182">
    <property type="entry name" value="GNAT_dom"/>
</dbReference>
<evidence type="ECO:0000259" key="1">
    <source>
        <dbReference type="PROSITE" id="PS51186"/>
    </source>
</evidence>
<accession>A0A835HAQ7</accession>
<dbReference type="GO" id="GO:0006048">
    <property type="term" value="P:UDP-N-acetylglucosamine biosynthetic process"/>
    <property type="evidence" value="ECO:0007669"/>
    <property type="project" value="UniProtKB-UniPathway"/>
</dbReference>
<dbReference type="InterPro" id="IPR016181">
    <property type="entry name" value="Acyl_CoA_acyltransferase"/>
</dbReference>
<evidence type="ECO:0000313" key="2">
    <source>
        <dbReference type="EMBL" id="KAF9595829.1"/>
    </source>
</evidence>
<proteinExistence type="predicted"/>
<keyword evidence="3" id="KW-1185">Reference proteome</keyword>
<dbReference type="UniPathway" id="UPA00113">
    <property type="reaction ID" value="UER00529"/>
</dbReference>
<dbReference type="OrthoDB" id="2744543at2759"/>
<dbReference type="Gene3D" id="3.40.630.30">
    <property type="match status" value="1"/>
</dbReference>
<protein>
    <recommendedName>
        <fullName evidence="1">N-acetyltransferase domain-containing protein</fullName>
    </recommendedName>
</protein>